<keyword evidence="5 6" id="KW-0408">Iron</keyword>
<dbReference type="PANTHER" id="PTHR24305">
    <property type="entry name" value="CYTOCHROME P450"/>
    <property type="match status" value="1"/>
</dbReference>
<keyword evidence="7" id="KW-1133">Transmembrane helix</keyword>
<dbReference type="OrthoDB" id="1470350at2759"/>
<dbReference type="InterPro" id="IPR001128">
    <property type="entry name" value="Cyt_P450"/>
</dbReference>
<evidence type="ECO:0000256" key="6">
    <source>
        <dbReference type="PIRSR" id="PIRSR602401-1"/>
    </source>
</evidence>
<evidence type="ECO:0000256" key="5">
    <source>
        <dbReference type="ARBA" id="ARBA00023004"/>
    </source>
</evidence>
<dbReference type="PANTHER" id="PTHR24305:SF96">
    <property type="entry name" value="CYTOCHROME P450 MONOOXYGENASE STCB-RELATED"/>
    <property type="match status" value="1"/>
</dbReference>
<evidence type="ECO:0000313" key="8">
    <source>
        <dbReference type="EMBL" id="PSR81488.1"/>
    </source>
</evidence>
<dbReference type="STRING" id="2025994.A0A2T3A260"/>
<protein>
    <submittedName>
        <fullName evidence="8">Cytochrome P450</fullName>
    </submittedName>
</protein>
<dbReference type="InParanoid" id="A0A2T3A260"/>
<keyword evidence="7" id="KW-0472">Membrane</keyword>
<name>A0A2T3A260_9PEZI</name>
<dbReference type="InterPro" id="IPR002401">
    <property type="entry name" value="Cyt_P450_E_grp-I"/>
</dbReference>
<feature type="transmembrane region" description="Helical" evidence="7">
    <location>
        <begin position="12"/>
        <end position="34"/>
    </location>
</feature>
<accession>A0A2T3A260</accession>
<dbReference type="GO" id="GO:0004497">
    <property type="term" value="F:monooxygenase activity"/>
    <property type="evidence" value="ECO:0007669"/>
    <property type="project" value="InterPro"/>
</dbReference>
<dbReference type="SUPFAM" id="SSF48264">
    <property type="entry name" value="Cytochrome P450"/>
    <property type="match status" value="1"/>
</dbReference>
<keyword evidence="9" id="KW-1185">Reference proteome</keyword>
<dbReference type="GO" id="GO:0020037">
    <property type="term" value="F:heme binding"/>
    <property type="evidence" value="ECO:0007669"/>
    <property type="project" value="InterPro"/>
</dbReference>
<comment type="similarity">
    <text evidence="1">Belongs to the cytochrome P450 family.</text>
</comment>
<keyword evidence="7" id="KW-0812">Transmembrane</keyword>
<comment type="cofactor">
    <cofactor evidence="6">
        <name>heme</name>
        <dbReference type="ChEBI" id="CHEBI:30413"/>
    </cofactor>
</comment>
<reference evidence="8 9" key="1">
    <citation type="journal article" date="2018" name="Mycol. Prog.">
        <title>Coniella lustricola, a new species from submerged detritus.</title>
        <authorList>
            <person name="Raudabaugh D.B."/>
            <person name="Iturriaga T."/>
            <person name="Carver A."/>
            <person name="Mondo S."/>
            <person name="Pangilinan J."/>
            <person name="Lipzen A."/>
            <person name="He G."/>
            <person name="Amirebrahimi M."/>
            <person name="Grigoriev I.V."/>
            <person name="Miller A.N."/>
        </authorList>
    </citation>
    <scope>NUCLEOTIDE SEQUENCE [LARGE SCALE GENOMIC DNA]</scope>
    <source>
        <strain evidence="8 9">B22-T-1</strain>
    </source>
</reference>
<dbReference type="Gene3D" id="1.10.630.10">
    <property type="entry name" value="Cytochrome P450"/>
    <property type="match status" value="1"/>
</dbReference>
<proteinExistence type="inferred from homology"/>
<organism evidence="8 9">
    <name type="scientific">Coniella lustricola</name>
    <dbReference type="NCBI Taxonomy" id="2025994"/>
    <lineage>
        <taxon>Eukaryota</taxon>
        <taxon>Fungi</taxon>
        <taxon>Dikarya</taxon>
        <taxon>Ascomycota</taxon>
        <taxon>Pezizomycotina</taxon>
        <taxon>Sordariomycetes</taxon>
        <taxon>Sordariomycetidae</taxon>
        <taxon>Diaporthales</taxon>
        <taxon>Schizoparmaceae</taxon>
        <taxon>Coniella</taxon>
    </lineage>
</organism>
<feature type="binding site" description="axial binding residue" evidence="6">
    <location>
        <position position="457"/>
    </location>
    <ligand>
        <name>heme</name>
        <dbReference type="ChEBI" id="CHEBI:30413"/>
    </ligand>
    <ligandPart>
        <name>Fe</name>
        <dbReference type="ChEBI" id="CHEBI:18248"/>
    </ligandPart>
</feature>
<gene>
    <name evidence="8" type="ORF">BD289DRAFT_439021</name>
</gene>
<evidence type="ECO:0000313" key="9">
    <source>
        <dbReference type="Proteomes" id="UP000241462"/>
    </source>
</evidence>
<dbReference type="PRINTS" id="PR00385">
    <property type="entry name" value="P450"/>
</dbReference>
<sequence>MSPFDIFANSHLSSLSITNLVLGYMGLIVIWLIATGFTGPLTRLPGPLWSKWTDLPVRYYLLKGDKAKFTHSLHETYGPVVRTGPKTVYISDVATVRAIYAARSTSFLKDPSFYVGGNIRSVFSALDPRFHAQRRRILGPCFAEIALEDLQPTVMNRAQLCISQMGRDIKTRGYTDILHWWTLFAMDVISEMCFGESFHMLEDGKKNQYAQDIAEMGALLPLRGAFPWLIWLGQHVPFFPWFKNVGITRQRVVQYGQKHTSNYMKLVQSEDRVVKKTLFASIIQKGGQGTTTTCGDGCGDQADRELLLTAQDVAAESQSYITAGTDTTAITMTYLVYAVVSNSQIQQRLLDELHTLPDNFTNRDLRELKFLNMLLDETLRLHGASQGGLPRVVPAGGANLAGHFIPGGCIVAAQNYSVHRDQDVFPEPEKFNPWRWENPSKEMMSAYMPFAIGPRNCIGLNLAKMELRLCTALFFRAFPSARLSTKKGMSHEDMEKHVNFLVSPKGHRCLIEV</sequence>
<dbReference type="InterPro" id="IPR036396">
    <property type="entry name" value="Cyt_P450_sf"/>
</dbReference>
<dbReference type="PRINTS" id="PR00463">
    <property type="entry name" value="EP450I"/>
</dbReference>
<dbReference type="InterPro" id="IPR050121">
    <property type="entry name" value="Cytochrome_P450_monoxygenase"/>
</dbReference>
<keyword evidence="3 6" id="KW-0479">Metal-binding</keyword>
<dbReference type="GO" id="GO:0005506">
    <property type="term" value="F:iron ion binding"/>
    <property type="evidence" value="ECO:0007669"/>
    <property type="project" value="InterPro"/>
</dbReference>
<evidence type="ECO:0000256" key="4">
    <source>
        <dbReference type="ARBA" id="ARBA00023002"/>
    </source>
</evidence>
<evidence type="ECO:0000256" key="2">
    <source>
        <dbReference type="ARBA" id="ARBA00022617"/>
    </source>
</evidence>
<evidence type="ECO:0000256" key="1">
    <source>
        <dbReference type="ARBA" id="ARBA00010617"/>
    </source>
</evidence>
<evidence type="ECO:0000256" key="7">
    <source>
        <dbReference type="SAM" id="Phobius"/>
    </source>
</evidence>
<dbReference type="Proteomes" id="UP000241462">
    <property type="component" value="Unassembled WGS sequence"/>
</dbReference>
<dbReference type="Pfam" id="PF00067">
    <property type="entry name" value="p450"/>
    <property type="match status" value="1"/>
</dbReference>
<dbReference type="EMBL" id="KZ678501">
    <property type="protein sequence ID" value="PSR81488.1"/>
    <property type="molecule type" value="Genomic_DNA"/>
</dbReference>
<dbReference type="AlphaFoldDB" id="A0A2T3A260"/>
<dbReference type="GO" id="GO:0016705">
    <property type="term" value="F:oxidoreductase activity, acting on paired donors, with incorporation or reduction of molecular oxygen"/>
    <property type="evidence" value="ECO:0007669"/>
    <property type="project" value="InterPro"/>
</dbReference>
<evidence type="ECO:0000256" key="3">
    <source>
        <dbReference type="ARBA" id="ARBA00022723"/>
    </source>
</evidence>
<keyword evidence="2 6" id="KW-0349">Heme</keyword>
<keyword evidence="4" id="KW-0560">Oxidoreductase</keyword>